<dbReference type="AlphaFoldDB" id="A0A261VW67"/>
<dbReference type="PROSITE" id="PS50995">
    <property type="entry name" value="HTH_MARR_2"/>
    <property type="match status" value="1"/>
</dbReference>
<evidence type="ECO:0000313" key="5">
    <source>
        <dbReference type="EMBL" id="OZI78354.1"/>
    </source>
</evidence>
<dbReference type="PANTHER" id="PTHR35790">
    <property type="entry name" value="HTH-TYPE TRANSCRIPTIONAL REGULATOR PCHR"/>
    <property type="match status" value="1"/>
</dbReference>
<dbReference type="Pfam" id="PF12802">
    <property type="entry name" value="MarR_2"/>
    <property type="match status" value="1"/>
</dbReference>
<dbReference type="InterPro" id="IPR036388">
    <property type="entry name" value="WH-like_DNA-bd_sf"/>
</dbReference>
<evidence type="ECO:0000259" key="4">
    <source>
        <dbReference type="PROSITE" id="PS50995"/>
    </source>
</evidence>
<organism evidence="5 6">
    <name type="scientific">Bordetella genomosp. 2</name>
    <dbReference type="NCBI Taxonomy" id="1983456"/>
    <lineage>
        <taxon>Bacteria</taxon>
        <taxon>Pseudomonadati</taxon>
        <taxon>Pseudomonadota</taxon>
        <taxon>Betaproteobacteria</taxon>
        <taxon>Burkholderiales</taxon>
        <taxon>Alcaligenaceae</taxon>
        <taxon>Bordetella</taxon>
    </lineage>
</organism>
<keyword evidence="3" id="KW-0804">Transcription</keyword>
<accession>A0A261VW67</accession>
<comment type="caution">
    <text evidence="5">The sequence shown here is derived from an EMBL/GenBank/DDBJ whole genome shotgun (WGS) entry which is preliminary data.</text>
</comment>
<proteinExistence type="predicted"/>
<dbReference type="InterPro" id="IPR000835">
    <property type="entry name" value="HTH_MarR-typ"/>
</dbReference>
<keyword evidence="6" id="KW-1185">Reference proteome</keyword>
<keyword evidence="1" id="KW-0805">Transcription regulation</keyword>
<protein>
    <submittedName>
        <fullName evidence="5">MarR family transcriptional regulator</fullName>
    </submittedName>
</protein>
<dbReference type="PANTHER" id="PTHR35790:SF4">
    <property type="entry name" value="HTH-TYPE TRANSCRIPTIONAL REGULATOR PCHR"/>
    <property type="match status" value="1"/>
</dbReference>
<reference evidence="6" key="1">
    <citation type="submission" date="2017-05" db="EMBL/GenBank/DDBJ databases">
        <title>Complete and WGS of Bordetella genogroups.</title>
        <authorList>
            <person name="Spilker T."/>
            <person name="Lipuma J."/>
        </authorList>
    </citation>
    <scope>NUCLEOTIDE SEQUENCE [LARGE SCALE GENOMIC DNA]</scope>
    <source>
        <strain evidence="6">AU8256</strain>
    </source>
</reference>
<dbReference type="SMART" id="SM00347">
    <property type="entry name" value="HTH_MARR"/>
    <property type="match status" value="1"/>
</dbReference>
<name>A0A261VW67_9BORD</name>
<dbReference type="Gene3D" id="1.10.10.10">
    <property type="entry name" value="Winged helix-like DNA-binding domain superfamily/Winged helix DNA-binding domain"/>
    <property type="match status" value="1"/>
</dbReference>
<dbReference type="SUPFAM" id="SSF46785">
    <property type="entry name" value="Winged helix' DNA-binding domain"/>
    <property type="match status" value="1"/>
</dbReference>
<feature type="domain" description="HTH marR-type" evidence="4">
    <location>
        <begin position="16"/>
        <end position="149"/>
    </location>
</feature>
<evidence type="ECO:0000313" key="6">
    <source>
        <dbReference type="Proteomes" id="UP000215633"/>
    </source>
</evidence>
<dbReference type="RefSeq" id="WP_028355591.1">
    <property type="nucleotide sequence ID" value="NZ_NEVT01000004.1"/>
</dbReference>
<gene>
    <name evidence="5" type="ORF">CAL24_09530</name>
</gene>
<dbReference type="Proteomes" id="UP000215633">
    <property type="component" value="Unassembled WGS sequence"/>
</dbReference>
<keyword evidence="2" id="KW-0238">DNA-binding</keyword>
<dbReference type="InterPro" id="IPR052067">
    <property type="entry name" value="Metal_resp_HTH_trans_reg"/>
</dbReference>
<dbReference type="InterPro" id="IPR036390">
    <property type="entry name" value="WH_DNA-bd_sf"/>
</dbReference>
<dbReference type="GO" id="GO:0003677">
    <property type="term" value="F:DNA binding"/>
    <property type="evidence" value="ECO:0007669"/>
    <property type="project" value="UniProtKB-KW"/>
</dbReference>
<evidence type="ECO:0000256" key="1">
    <source>
        <dbReference type="ARBA" id="ARBA00023015"/>
    </source>
</evidence>
<dbReference type="GO" id="GO:0003700">
    <property type="term" value="F:DNA-binding transcription factor activity"/>
    <property type="evidence" value="ECO:0007669"/>
    <property type="project" value="InterPro"/>
</dbReference>
<evidence type="ECO:0000256" key="2">
    <source>
        <dbReference type="ARBA" id="ARBA00023125"/>
    </source>
</evidence>
<sequence length="167" mass="18542">MARSQTKKPVASIAPTELLAYRVLTLSQLLNRGIEVILDTNLGLSVRQWRVLLCIAHGGAQYVQDIADFCRYDKSQVSRAVAELLEKKLVYTAPSPTDGRRILVDMTAAGRQKYEQGMPLSLARQQRLASCLSAGELETFEKAMQTLIKQAETLLEEAYAEKSGKAR</sequence>
<dbReference type="EMBL" id="NEVT01000004">
    <property type="protein sequence ID" value="OZI78354.1"/>
    <property type="molecule type" value="Genomic_DNA"/>
</dbReference>
<evidence type="ECO:0000256" key="3">
    <source>
        <dbReference type="ARBA" id="ARBA00023163"/>
    </source>
</evidence>